<gene>
    <name evidence="3" type="ORF">J2S59_002618</name>
</gene>
<dbReference type="CDD" id="cd07385">
    <property type="entry name" value="MPP_YkuE_C"/>
    <property type="match status" value="1"/>
</dbReference>
<name>A0ABT9NRK7_9ACTN</name>
<comment type="caution">
    <text evidence="3">The sequence shown here is derived from an EMBL/GenBank/DDBJ whole genome shotgun (WGS) entry which is preliminary data.</text>
</comment>
<dbReference type="InterPro" id="IPR029052">
    <property type="entry name" value="Metallo-depent_PP-like"/>
</dbReference>
<organism evidence="3 4">
    <name type="scientific">Nocardioides massiliensis</name>
    <dbReference type="NCBI Taxonomy" id="1325935"/>
    <lineage>
        <taxon>Bacteria</taxon>
        <taxon>Bacillati</taxon>
        <taxon>Actinomycetota</taxon>
        <taxon>Actinomycetes</taxon>
        <taxon>Propionibacteriales</taxon>
        <taxon>Nocardioidaceae</taxon>
        <taxon>Nocardioides</taxon>
    </lineage>
</organism>
<reference evidence="3 4" key="1">
    <citation type="submission" date="2023-07" db="EMBL/GenBank/DDBJ databases">
        <title>Sequencing the genomes of 1000 actinobacteria strains.</title>
        <authorList>
            <person name="Klenk H.-P."/>
        </authorList>
    </citation>
    <scope>NUCLEOTIDE SEQUENCE [LARGE SCALE GENOMIC DNA]</scope>
    <source>
        <strain evidence="3 4">GD13</strain>
    </source>
</reference>
<dbReference type="PANTHER" id="PTHR31302">
    <property type="entry name" value="TRANSMEMBRANE PROTEIN WITH METALLOPHOSPHOESTERASE DOMAIN-RELATED"/>
    <property type="match status" value="1"/>
</dbReference>
<dbReference type="InterPro" id="IPR051158">
    <property type="entry name" value="Metallophosphoesterase_sf"/>
</dbReference>
<dbReference type="Proteomes" id="UP001240447">
    <property type="component" value="Unassembled WGS sequence"/>
</dbReference>
<accession>A0ABT9NRK7</accession>
<dbReference type="InterPro" id="IPR004843">
    <property type="entry name" value="Calcineurin-like_PHP"/>
</dbReference>
<dbReference type="EMBL" id="JAUSQM010000001">
    <property type="protein sequence ID" value="MDP9822809.1"/>
    <property type="molecule type" value="Genomic_DNA"/>
</dbReference>
<feature type="domain" description="Calcineurin-like phosphoesterase" evidence="2">
    <location>
        <begin position="164"/>
        <end position="327"/>
    </location>
</feature>
<sequence>MRAAGELLRTALGVLALLLLLATIVAWARWLHRRLTVHAGAPRWVRIVSLVVVAGGLVLFGVANVAYRFLDPEPWRPVIVVGLTWLAVAWYLTLGCALVAVPARVLRLSGRLAARRRWLRVSTVAVVVATVAVTAYGAVVAARPGVVAYDVEIAGLPAGWDGTRVVLVTDLHVGAVHGQGWTRRMADLVAAQDPELVVLAGDLVDGWEVHTGPLLAPIADLDAPLGAFAVSGNHEVESGDGAAYLDRFEEVGLTVLRNDAVRIERGGDKLVVAGVHDATGTGALAPDADAALAGVEAEDFVIFVAHQPLQVPGGDRVDLQLSGHTHGGQIWPFGWLVPLQQPTLAGVDEVNGVTVVTSRGFGTSGPPVRVGSPPEIVVLTLRSAPAAVE</sequence>
<dbReference type="Gene3D" id="3.60.21.10">
    <property type="match status" value="1"/>
</dbReference>
<feature type="transmembrane region" description="Helical" evidence="1">
    <location>
        <begin position="44"/>
        <end position="67"/>
    </location>
</feature>
<evidence type="ECO:0000259" key="2">
    <source>
        <dbReference type="Pfam" id="PF00149"/>
    </source>
</evidence>
<feature type="transmembrane region" description="Helical" evidence="1">
    <location>
        <begin position="118"/>
        <end position="139"/>
    </location>
</feature>
<dbReference type="SUPFAM" id="SSF56300">
    <property type="entry name" value="Metallo-dependent phosphatases"/>
    <property type="match status" value="1"/>
</dbReference>
<protein>
    <submittedName>
        <fullName evidence="3">MPP superfamily phosphohydrolase</fullName>
    </submittedName>
</protein>
<keyword evidence="1" id="KW-1133">Transmembrane helix</keyword>
<keyword evidence="4" id="KW-1185">Reference proteome</keyword>
<dbReference type="RefSeq" id="WP_306825194.1">
    <property type="nucleotide sequence ID" value="NZ_JAUSQM010000001.1"/>
</dbReference>
<dbReference type="Pfam" id="PF00149">
    <property type="entry name" value="Metallophos"/>
    <property type="match status" value="1"/>
</dbReference>
<dbReference type="PANTHER" id="PTHR31302:SF0">
    <property type="entry name" value="TRANSMEMBRANE PROTEIN WITH METALLOPHOSPHOESTERASE DOMAIN"/>
    <property type="match status" value="1"/>
</dbReference>
<keyword evidence="1" id="KW-0812">Transmembrane</keyword>
<feature type="transmembrane region" description="Helical" evidence="1">
    <location>
        <begin position="12"/>
        <end position="32"/>
    </location>
</feature>
<feature type="transmembrane region" description="Helical" evidence="1">
    <location>
        <begin position="79"/>
        <end position="106"/>
    </location>
</feature>
<evidence type="ECO:0000313" key="3">
    <source>
        <dbReference type="EMBL" id="MDP9822809.1"/>
    </source>
</evidence>
<keyword evidence="1" id="KW-0472">Membrane</keyword>
<proteinExistence type="predicted"/>
<evidence type="ECO:0000313" key="4">
    <source>
        <dbReference type="Proteomes" id="UP001240447"/>
    </source>
</evidence>
<evidence type="ECO:0000256" key="1">
    <source>
        <dbReference type="SAM" id="Phobius"/>
    </source>
</evidence>